<evidence type="ECO:0000313" key="4">
    <source>
        <dbReference type="Proteomes" id="UP000499080"/>
    </source>
</evidence>
<evidence type="ECO:0000256" key="1">
    <source>
        <dbReference type="SAM" id="Phobius"/>
    </source>
</evidence>
<organism evidence="3 4">
    <name type="scientific">Araneus ventricosus</name>
    <name type="common">Orbweaver spider</name>
    <name type="synonym">Epeira ventricosa</name>
    <dbReference type="NCBI Taxonomy" id="182803"/>
    <lineage>
        <taxon>Eukaryota</taxon>
        <taxon>Metazoa</taxon>
        <taxon>Ecdysozoa</taxon>
        <taxon>Arthropoda</taxon>
        <taxon>Chelicerata</taxon>
        <taxon>Arachnida</taxon>
        <taxon>Araneae</taxon>
        <taxon>Araneomorphae</taxon>
        <taxon>Entelegynae</taxon>
        <taxon>Araneoidea</taxon>
        <taxon>Araneidae</taxon>
        <taxon>Araneus</taxon>
    </lineage>
</organism>
<feature type="transmembrane region" description="Helical" evidence="1">
    <location>
        <begin position="33"/>
        <end position="53"/>
    </location>
</feature>
<dbReference type="EMBL" id="BGPR01036841">
    <property type="protein sequence ID" value="GBO12224.1"/>
    <property type="molecule type" value="Genomic_DNA"/>
</dbReference>
<gene>
    <name evidence="2" type="ORF">AVEN_266687_1</name>
    <name evidence="3" type="ORF">AVEN_58029_1</name>
</gene>
<evidence type="ECO:0000313" key="2">
    <source>
        <dbReference type="EMBL" id="GBO12223.1"/>
    </source>
</evidence>
<dbReference type="Proteomes" id="UP000499080">
    <property type="component" value="Unassembled WGS sequence"/>
</dbReference>
<feature type="transmembrane region" description="Helical" evidence="1">
    <location>
        <begin position="151"/>
        <end position="171"/>
    </location>
</feature>
<reference evidence="3 4" key="1">
    <citation type="journal article" date="2019" name="Sci. Rep.">
        <title>Orb-weaving spider Araneus ventricosus genome elucidates the spidroin gene catalogue.</title>
        <authorList>
            <person name="Kono N."/>
            <person name="Nakamura H."/>
            <person name="Ohtoshi R."/>
            <person name="Moran D.A.P."/>
            <person name="Shinohara A."/>
            <person name="Yoshida Y."/>
            <person name="Fujiwara M."/>
            <person name="Mori M."/>
            <person name="Tomita M."/>
            <person name="Arakawa K."/>
        </authorList>
    </citation>
    <scope>NUCLEOTIDE SEQUENCE [LARGE SCALE GENOMIC DNA]</scope>
</reference>
<dbReference type="EMBL" id="BGPR01036840">
    <property type="protein sequence ID" value="GBO12223.1"/>
    <property type="molecule type" value="Genomic_DNA"/>
</dbReference>
<protein>
    <recommendedName>
        <fullName evidence="5">Gustatory receptor</fullName>
    </recommendedName>
</protein>
<keyword evidence="4" id="KW-1185">Reference proteome</keyword>
<evidence type="ECO:0000313" key="3">
    <source>
        <dbReference type="EMBL" id="GBO12224.1"/>
    </source>
</evidence>
<dbReference type="AlphaFoldDB" id="A0A4Y2UJ83"/>
<keyword evidence="1" id="KW-0472">Membrane</keyword>
<sequence>MLYQKKNLRFLVISLLSHRKLTVHRPKKTFIDFAKVVCINGMIPALLSTLLLLLTSEEEYLYWTFGQKFGNPIYRKVVILIGMHIYITVSVEFLCDTILSICGLIKHCRQYILQYSNNLKRLDFHTLSNNHVEILNDYYILEKNILHLKEVLSVPSFLILSCCFFNLYAVLSYGLEEDRISDNIIECVASVFVGIAGITLMVIYSSQIPENMMKIKGAAGHLIEKYQLSVFNGGEVYCTLDRIEKKEVIYLSAWGVVDFKKSFLLTASGALLTYGLLFIQLKVK</sequence>
<proteinExistence type="predicted"/>
<dbReference type="OrthoDB" id="6453745at2759"/>
<keyword evidence="1" id="KW-1133">Transmembrane helix</keyword>
<comment type="caution">
    <text evidence="3">The sequence shown here is derived from an EMBL/GenBank/DDBJ whole genome shotgun (WGS) entry which is preliminary data.</text>
</comment>
<feature type="transmembrane region" description="Helical" evidence="1">
    <location>
        <begin position="73"/>
        <end position="95"/>
    </location>
</feature>
<evidence type="ECO:0008006" key="5">
    <source>
        <dbReference type="Google" id="ProtNLM"/>
    </source>
</evidence>
<accession>A0A4Y2UJ83</accession>
<feature type="transmembrane region" description="Helical" evidence="1">
    <location>
        <begin position="183"/>
        <end position="204"/>
    </location>
</feature>
<keyword evidence="1" id="KW-0812">Transmembrane</keyword>
<feature type="transmembrane region" description="Helical" evidence="1">
    <location>
        <begin position="263"/>
        <end position="281"/>
    </location>
</feature>
<name>A0A4Y2UJ83_ARAVE</name>